<proteinExistence type="inferred from homology"/>
<dbReference type="PANTHER" id="PTHR18964:SF149">
    <property type="entry name" value="BIFUNCTIONAL UDP-N-ACETYLGLUCOSAMINE 2-EPIMERASE_N-ACETYLMANNOSAMINE KINASE"/>
    <property type="match status" value="1"/>
</dbReference>
<comment type="caution">
    <text evidence="4">The sequence shown here is derived from an EMBL/GenBank/DDBJ whole genome shotgun (WGS) entry which is preliminary data.</text>
</comment>
<reference evidence="5" key="1">
    <citation type="journal article" date="2019" name="Int. J. Syst. Evol. Microbiol.">
        <title>The Global Catalogue of Microorganisms (GCM) 10K type strain sequencing project: providing services to taxonomists for standard genome sequencing and annotation.</title>
        <authorList>
            <consortium name="The Broad Institute Genomics Platform"/>
            <consortium name="The Broad Institute Genome Sequencing Center for Infectious Disease"/>
            <person name="Wu L."/>
            <person name="Ma J."/>
        </authorList>
    </citation>
    <scope>NUCLEOTIDE SEQUENCE [LARGE SCALE GENOMIC DNA]</scope>
    <source>
        <strain evidence="5">JCM 15478</strain>
    </source>
</reference>
<dbReference type="Gene3D" id="1.10.10.10">
    <property type="entry name" value="Winged helix-like DNA-binding domain superfamily/Winged helix DNA-binding domain"/>
    <property type="match status" value="1"/>
</dbReference>
<evidence type="ECO:0000256" key="2">
    <source>
        <dbReference type="SAM" id="MobiDB-lite"/>
    </source>
</evidence>
<keyword evidence="5" id="KW-1185">Reference proteome</keyword>
<comment type="similarity">
    <text evidence="1">Belongs to the ROK (NagC/XylR) family.</text>
</comment>
<evidence type="ECO:0000259" key="3">
    <source>
        <dbReference type="Pfam" id="PF12802"/>
    </source>
</evidence>
<feature type="region of interest" description="Disordered" evidence="2">
    <location>
        <begin position="58"/>
        <end position="80"/>
    </location>
</feature>
<dbReference type="InterPro" id="IPR000835">
    <property type="entry name" value="HTH_MarR-typ"/>
</dbReference>
<feature type="compositionally biased region" description="Basic and acidic residues" evidence="2">
    <location>
        <begin position="388"/>
        <end position="397"/>
    </location>
</feature>
<evidence type="ECO:0000313" key="5">
    <source>
        <dbReference type="Proteomes" id="UP001500016"/>
    </source>
</evidence>
<organism evidence="4 5">
    <name type="scientific">Streptomyces albiaxialis</name>
    <dbReference type="NCBI Taxonomy" id="329523"/>
    <lineage>
        <taxon>Bacteria</taxon>
        <taxon>Bacillati</taxon>
        <taxon>Actinomycetota</taxon>
        <taxon>Actinomycetes</taxon>
        <taxon>Kitasatosporales</taxon>
        <taxon>Streptomycetaceae</taxon>
        <taxon>Streptomyces</taxon>
    </lineage>
</organism>
<dbReference type="InterPro" id="IPR036388">
    <property type="entry name" value="WH-like_DNA-bd_sf"/>
</dbReference>
<feature type="domain" description="HTH marR-type" evidence="3">
    <location>
        <begin position="16"/>
        <end position="57"/>
    </location>
</feature>
<accession>A0ABP5HJ48</accession>
<dbReference type="CDD" id="cd24076">
    <property type="entry name" value="ASKHA_ATPase_ROK_BsXylR-like"/>
    <property type="match status" value="1"/>
</dbReference>
<dbReference type="EMBL" id="BAAAPE010000008">
    <property type="protein sequence ID" value="GAA2078713.1"/>
    <property type="molecule type" value="Genomic_DNA"/>
</dbReference>
<protein>
    <submittedName>
        <fullName evidence="4">ROK family transcriptional regulator</fullName>
    </submittedName>
</protein>
<dbReference type="Pfam" id="PF00480">
    <property type="entry name" value="ROK"/>
    <property type="match status" value="1"/>
</dbReference>
<evidence type="ECO:0000313" key="4">
    <source>
        <dbReference type="EMBL" id="GAA2078713.1"/>
    </source>
</evidence>
<dbReference type="SUPFAM" id="SSF46785">
    <property type="entry name" value="Winged helix' DNA-binding domain"/>
    <property type="match status" value="1"/>
</dbReference>
<dbReference type="RefSeq" id="WP_344529189.1">
    <property type="nucleotide sequence ID" value="NZ_BAAAPE010000008.1"/>
</dbReference>
<dbReference type="InterPro" id="IPR043129">
    <property type="entry name" value="ATPase_NBD"/>
</dbReference>
<dbReference type="Proteomes" id="UP001500016">
    <property type="component" value="Unassembled WGS sequence"/>
</dbReference>
<name>A0ABP5HJ48_9ACTN</name>
<evidence type="ECO:0000256" key="1">
    <source>
        <dbReference type="ARBA" id="ARBA00006479"/>
    </source>
</evidence>
<dbReference type="Pfam" id="PF12802">
    <property type="entry name" value="MarR_2"/>
    <property type="match status" value="1"/>
</dbReference>
<dbReference type="InterPro" id="IPR000600">
    <property type="entry name" value="ROK"/>
</dbReference>
<dbReference type="Gene3D" id="3.30.420.40">
    <property type="match status" value="2"/>
</dbReference>
<sequence length="397" mass="40314">MSSPVGQNDIRRHNSALVLETVAASPGISRAGIAERTGLTKTTVSMLVERLLSADVLAETGPQPRPSGRGRPATALSLSPTGPHGLGVEIGVDHLALCLVDLAGRVRTYRTLPGDHRGEDPARVLDRACGAARTELGRAAADGIPVSGVALAVPGLVEAATGVVRAAPNLGWRDVPLPDSLDGLPVSAANEADLAACAELWTGGHPGLRDFLYVSGEIGVGAGLVVDGALFPGSHGFAGEIGHVCVDPTDAGARCRCGARGCLETVAGREAVQRAAGAGAGELVPRLEADDARAVGAVRTSGRLLGTALASVVNAVGVPAVVLGGDYALLEPWLRPPLEDELAARVLTARWSPVPVLAGTLGREAPARGAAQSATRATLADPEAYVTGRRDRAATEA</sequence>
<dbReference type="SUPFAM" id="SSF53067">
    <property type="entry name" value="Actin-like ATPase domain"/>
    <property type="match status" value="1"/>
</dbReference>
<gene>
    <name evidence="4" type="ORF">GCM10009801_35800</name>
</gene>
<feature type="region of interest" description="Disordered" evidence="2">
    <location>
        <begin position="367"/>
        <end position="397"/>
    </location>
</feature>
<dbReference type="InterPro" id="IPR036390">
    <property type="entry name" value="WH_DNA-bd_sf"/>
</dbReference>
<dbReference type="PANTHER" id="PTHR18964">
    <property type="entry name" value="ROK (REPRESSOR, ORF, KINASE) FAMILY"/>
    <property type="match status" value="1"/>
</dbReference>